<dbReference type="InterPro" id="IPR003439">
    <property type="entry name" value="ABC_transporter-like_ATP-bd"/>
</dbReference>
<dbReference type="PANTHER" id="PTHR43776:SF7">
    <property type="entry name" value="D,D-DIPEPTIDE TRANSPORT ATP-BINDING PROTEIN DDPF-RELATED"/>
    <property type="match status" value="1"/>
</dbReference>
<feature type="domain" description="ABC transporter" evidence="5">
    <location>
        <begin position="20"/>
        <end position="266"/>
    </location>
</feature>
<evidence type="ECO:0000256" key="4">
    <source>
        <dbReference type="ARBA" id="ARBA00022840"/>
    </source>
</evidence>
<comment type="similarity">
    <text evidence="1">Belongs to the ABC transporter superfamily.</text>
</comment>
<evidence type="ECO:0000256" key="3">
    <source>
        <dbReference type="ARBA" id="ARBA00022741"/>
    </source>
</evidence>
<dbReference type="PROSITE" id="PS00211">
    <property type="entry name" value="ABC_TRANSPORTER_1"/>
    <property type="match status" value="1"/>
</dbReference>
<dbReference type="InterPro" id="IPR027417">
    <property type="entry name" value="P-loop_NTPase"/>
</dbReference>
<sequence length="271" mass="28991">MSTVAGVPIMIEEQQKPAALQANAAVKSFGRGRGRHQVLFDVNVEVWPGECLGIIGASGSGKSTLTRIMFGLEQPDSGDVLFNGVSILGASGRAQLRSLRAASGIVYQNPFASLDPRWTAGRSIAEPLRLAGERDERGIGGQVSRAMELVGLEPSEFMGRYPMDMSGGQAQRVAIARAVVKDPQVMLADEAMSAIDVAARMQILDAFAAIRERDPNMAMVLVSHDLGVVQNIADRIVVMHEGRVVESGPSAQILEQPQQEYTRLLIAAASL</sequence>
<proteinExistence type="inferred from homology"/>
<dbReference type="GO" id="GO:0016887">
    <property type="term" value="F:ATP hydrolysis activity"/>
    <property type="evidence" value="ECO:0007669"/>
    <property type="project" value="InterPro"/>
</dbReference>
<evidence type="ECO:0000256" key="2">
    <source>
        <dbReference type="ARBA" id="ARBA00022448"/>
    </source>
</evidence>
<evidence type="ECO:0000256" key="1">
    <source>
        <dbReference type="ARBA" id="ARBA00005417"/>
    </source>
</evidence>
<organism evidence="6 7">
    <name type="scientific">Bifidobacterium animalis subsp. lactis CNCM I-2494</name>
    <dbReference type="NCBI Taxonomy" id="1042403"/>
    <lineage>
        <taxon>Bacteria</taxon>
        <taxon>Bacillati</taxon>
        <taxon>Actinomycetota</taxon>
        <taxon>Actinomycetes</taxon>
        <taxon>Bifidobacteriales</taxon>
        <taxon>Bifidobacteriaceae</taxon>
        <taxon>Bifidobacterium</taxon>
    </lineage>
</organism>
<evidence type="ECO:0000259" key="5">
    <source>
        <dbReference type="PROSITE" id="PS50893"/>
    </source>
</evidence>
<dbReference type="KEGG" id="bnm:BALAC2494_00565"/>
<evidence type="ECO:0000313" key="7">
    <source>
        <dbReference type="Proteomes" id="UP000008394"/>
    </source>
</evidence>
<dbReference type="GO" id="GO:0005524">
    <property type="term" value="F:ATP binding"/>
    <property type="evidence" value="ECO:0007669"/>
    <property type="project" value="UniProtKB-KW"/>
</dbReference>
<gene>
    <name evidence="6" type="ORF">BALAC2494_00565</name>
</gene>
<dbReference type="InterPro" id="IPR017871">
    <property type="entry name" value="ABC_transporter-like_CS"/>
</dbReference>
<reference evidence="6 7" key="1">
    <citation type="journal article" date="2011" name="J. Bacteriol.">
        <title>Genome Sequence of the Probiotic Strain Bifidobacterium animalis subsp. lactis CNCM I-2494.</title>
        <authorList>
            <person name="Chervaux C."/>
            <person name="Grimaldi C."/>
            <person name="Bolotin A."/>
            <person name="Quinquis B."/>
            <person name="Legrain-Raspaud S."/>
            <person name="van Hylckama Vlieg J.E."/>
            <person name="Denariaz G."/>
            <person name="Smokvina T."/>
        </authorList>
    </citation>
    <scope>NUCLEOTIDE SEQUENCE [LARGE SCALE GENOMIC DNA]</scope>
    <source>
        <strain evidence="6 7">CNCM I-2494</strain>
    </source>
</reference>
<dbReference type="SMART" id="SM00382">
    <property type="entry name" value="AAA"/>
    <property type="match status" value="1"/>
</dbReference>
<dbReference type="AlphaFoldDB" id="A0A806FS73"/>
<dbReference type="InterPro" id="IPR050319">
    <property type="entry name" value="ABC_transp_ATP-bind"/>
</dbReference>
<dbReference type="PROSITE" id="PS50893">
    <property type="entry name" value="ABC_TRANSPORTER_2"/>
    <property type="match status" value="1"/>
</dbReference>
<dbReference type="PANTHER" id="PTHR43776">
    <property type="entry name" value="TRANSPORT ATP-BINDING PROTEIN"/>
    <property type="match status" value="1"/>
</dbReference>
<keyword evidence="2" id="KW-0813">Transport</keyword>
<dbReference type="Pfam" id="PF00005">
    <property type="entry name" value="ABC_tran"/>
    <property type="match status" value="1"/>
</dbReference>
<dbReference type="SUPFAM" id="SSF52540">
    <property type="entry name" value="P-loop containing nucleoside triphosphate hydrolases"/>
    <property type="match status" value="1"/>
</dbReference>
<keyword evidence="4" id="KW-0067">ATP-binding</keyword>
<dbReference type="CDD" id="cd03257">
    <property type="entry name" value="ABC_NikE_OppD_transporters"/>
    <property type="match status" value="1"/>
</dbReference>
<name>A0A806FS73_BIFAN</name>
<accession>A0A806FS73</accession>
<dbReference type="Gene3D" id="3.40.50.300">
    <property type="entry name" value="P-loop containing nucleotide triphosphate hydrolases"/>
    <property type="match status" value="1"/>
</dbReference>
<protein>
    <submittedName>
        <fullName evidence="6">Transporter</fullName>
    </submittedName>
</protein>
<dbReference type="InterPro" id="IPR003593">
    <property type="entry name" value="AAA+_ATPase"/>
</dbReference>
<keyword evidence="3" id="KW-0547">Nucleotide-binding</keyword>
<dbReference type="Proteomes" id="UP000008394">
    <property type="component" value="Chromosome"/>
</dbReference>
<dbReference type="EMBL" id="CP002915">
    <property type="protein sequence ID" value="AEK30021.1"/>
    <property type="molecule type" value="Genomic_DNA"/>
</dbReference>
<evidence type="ECO:0000313" key="6">
    <source>
        <dbReference type="EMBL" id="AEK30021.1"/>
    </source>
</evidence>
<dbReference type="GO" id="GO:0055085">
    <property type="term" value="P:transmembrane transport"/>
    <property type="evidence" value="ECO:0007669"/>
    <property type="project" value="UniProtKB-ARBA"/>
</dbReference>